<sequence>MLVVLAILGIIAALGVWSYLAARTPARDAARTVHAHLLTLRSQAMSNTQARRLVLTAGQELVLQSALRCSETDQSRWTRLGGVTLPPPSNQVTLAAAGPLPPDPTVPGDTRLVVCFGPRGLAEPGGGDGAARFLTLRDHKRTYRLEVALNGAVRTRVE</sequence>
<dbReference type="Proteomes" id="UP000525389">
    <property type="component" value="Unassembled WGS sequence"/>
</dbReference>
<reference evidence="1 2" key="1">
    <citation type="submission" date="2020-08" db="EMBL/GenBank/DDBJ databases">
        <title>Genomic Encyclopedia of Type Strains, Phase IV (KMG-IV): sequencing the most valuable type-strain genomes for metagenomic binning, comparative biology and taxonomic classification.</title>
        <authorList>
            <person name="Goeker M."/>
        </authorList>
    </citation>
    <scope>NUCLEOTIDE SEQUENCE [LARGE SCALE GENOMIC DNA]</scope>
    <source>
        <strain evidence="1 2">DSM 101791</strain>
    </source>
</reference>
<gene>
    <name evidence="1" type="ORF">HNQ09_001990</name>
</gene>
<keyword evidence="2" id="KW-1185">Reference proteome</keyword>
<accession>A0A7W8GFB1</accession>
<evidence type="ECO:0000313" key="2">
    <source>
        <dbReference type="Proteomes" id="UP000525389"/>
    </source>
</evidence>
<protein>
    <submittedName>
        <fullName evidence="1">Type II secretory pathway pseudopilin PulG</fullName>
    </submittedName>
</protein>
<dbReference type="AlphaFoldDB" id="A0A7W8GFB1"/>
<evidence type="ECO:0000313" key="1">
    <source>
        <dbReference type="EMBL" id="MBB5234552.1"/>
    </source>
</evidence>
<proteinExistence type="predicted"/>
<name>A0A7W8GFB1_9DEIO</name>
<organism evidence="1 2">
    <name type="scientific">Deinococcus budaensis</name>
    <dbReference type="NCBI Taxonomy" id="1665626"/>
    <lineage>
        <taxon>Bacteria</taxon>
        <taxon>Thermotogati</taxon>
        <taxon>Deinococcota</taxon>
        <taxon>Deinococci</taxon>
        <taxon>Deinococcales</taxon>
        <taxon>Deinococcaceae</taxon>
        <taxon>Deinococcus</taxon>
    </lineage>
</organism>
<dbReference type="InterPro" id="IPR045584">
    <property type="entry name" value="Pilin-like"/>
</dbReference>
<comment type="caution">
    <text evidence="1">The sequence shown here is derived from an EMBL/GenBank/DDBJ whole genome shotgun (WGS) entry which is preliminary data.</text>
</comment>
<dbReference type="EMBL" id="JACHFN010000006">
    <property type="protein sequence ID" value="MBB5234552.1"/>
    <property type="molecule type" value="Genomic_DNA"/>
</dbReference>
<dbReference type="SUPFAM" id="SSF54523">
    <property type="entry name" value="Pili subunits"/>
    <property type="match status" value="1"/>
</dbReference>